<dbReference type="Pfam" id="PF18917">
    <property type="entry name" value="LiaI-LiaF-like_TM1"/>
    <property type="match status" value="1"/>
</dbReference>
<keyword evidence="1" id="KW-0812">Transmembrane</keyword>
<gene>
    <name evidence="3" type="ORF">A2Z21_10350</name>
</gene>
<evidence type="ECO:0000313" key="4">
    <source>
        <dbReference type="Proteomes" id="UP000179157"/>
    </source>
</evidence>
<feature type="domain" description="LiaI-LiaF-like transmembrane region" evidence="2">
    <location>
        <begin position="6"/>
        <end position="48"/>
    </location>
</feature>
<accession>A0A1F5USY5</accession>
<reference evidence="3 4" key="1">
    <citation type="journal article" date="2016" name="Nat. Commun.">
        <title>Thousands of microbial genomes shed light on interconnected biogeochemical processes in an aquifer system.</title>
        <authorList>
            <person name="Anantharaman K."/>
            <person name="Brown C.T."/>
            <person name="Hug L.A."/>
            <person name="Sharon I."/>
            <person name="Castelle C.J."/>
            <person name="Probst A.J."/>
            <person name="Thomas B.C."/>
            <person name="Singh A."/>
            <person name="Wilkins M.J."/>
            <person name="Karaoz U."/>
            <person name="Brodie E.L."/>
            <person name="Williams K.H."/>
            <person name="Hubbard S.S."/>
            <person name="Banfield J.F."/>
        </authorList>
    </citation>
    <scope>NUCLEOTIDE SEQUENCE [LARGE SCALE GENOMIC DNA]</scope>
    <source>
        <strain evidence="4">RBG_16_55_9</strain>
    </source>
</reference>
<dbReference type="AlphaFoldDB" id="A0A1F5USY5"/>
<evidence type="ECO:0000256" key="1">
    <source>
        <dbReference type="SAM" id="Phobius"/>
    </source>
</evidence>
<name>A0A1F5USY5_FRAXR</name>
<keyword evidence="1" id="KW-1133">Transmembrane helix</keyword>
<organism evidence="3 4">
    <name type="scientific">Fraserbacteria sp. (strain RBG_16_55_9)</name>
    <dbReference type="NCBI Taxonomy" id="1817864"/>
    <lineage>
        <taxon>Bacteria</taxon>
        <taxon>Candidatus Fraseribacteriota</taxon>
    </lineage>
</organism>
<comment type="caution">
    <text evidence="3">The sequence shown here is derived from an EMBL/GenBank/DDBJ whole genome shotgun (WGS) entry which is preliminary data.</text>
</comment>
<dbReference type="EMBL" id="MFGX01000094">
    <property type="protein sequence ID" value="OGF53841.1"/>
    <property type="molecule type" value="Genomic_DNA"/>
</dbReference>
<evidence type="ECO:0000259" key="2">
    <source>
        <dbReference type="Pfam" id="PF18917"/>
    </source>
</evidence>
<dbReference type="Proteomes" id="UP000179157">
    <property type="component" value="Unassembled WGS sequence"/>
</dbReference>
<feature type="transmembrane region" description="Helical" evidence="1">
    <location>
        <begin position="31"/>
        <end position="49"/>
    </location>
</feature>
<dbReference type="InterPro" id="IPR043726">
    <property type="entry name" value="LiaI-LiaF-like_TM1"/>
</dbReference>
<sequence length="265" mass="28680">MRRSSFFWGSILILAGVLLLLDNLNLIQVSFWRLFWPLLLVAIGLWMVLEATSRRHSSVGVSQVTIPLEGAQRARVRVRYGAGRLSMNAGAGPSELASGSFGGGLDHQARREGDLLDVEMRMPTERFAWVWGGSRDAYNWSLALNGEIPLALNLETGASDMKLDLGELRVTELRLKTGASSTHLTLPAHAGNTRVDIKAGAASLDVRVPMGVAALIRIDGSLAGIKVDTSRFPRLGDVYQSSDYGTAANKMDIEVHIGAGSIDIR</sequence>
<keyword evidence="1" id="KW-0472">Membrane</keyword>
<evidence type="ECO:0000313" key="3">
    <source>
        <dbReference type="EMBL" id="OGF53841.1"/>
    </source>
</evidence>
<dbReference type="STRING" id="1817864.A2Z21_10350"/>
<proteinExistence type="predicted"/>
<feature type="transmembrane region" description="Helical" evidence="1">
    <location>
        <begin position="6"/>
        <end position="24"/>
    </location>
</feature>
<protein>
    <recommendedName>
        <fullName evidence="2">LiaI-LiaF-like transmembrane region domain-containing protein</fullName>
    </recommendedName>
</protein>